<feature type="domain" description="MIF4G" evidence="2">
    <location>
        <begin position="320"/>
        <end position="519"/>
    </location>
</feature>
<dbReference type="Pfam" id="PF02854">
    <property type="entry name" value="MIF4G"/>
    <property type="match status" value="1"/>
</dbReference>
<feature type="compositionally biased region" description="Polar residues" evidence="1">
    <location>
        <begin position="186"/>
        <end position="196"/>
    </location>
</feature>
<feature type="compositionally biased region" description="Basic residues" evidence="1">
    <location>
        <begin position="84"/>
        <end position="95"/>
    </location>
</feature>
<feature type="compositionally biased region" description="Basic and acidic residues" evidence="1">
    <location>
        <begin position="96"/>
        <end position="134"/>
    </location>
</feature>
<feature type="compositionally biased region" description="Basic and acidic residues" evidence="1">
    <location>
        <begin position="67"/>
        <end position="83"/>
    </location>
</feature>
<dbReference type="InterPro" id="IPR050781">
    <property type="entry name" value="CWC22_splicing_factor"/>
</dbReference>
<sequence>MIGKKRKASFQAEQPNLKRLRKVVESLAGESSSKTETFIVRESLRKKRRKEDRNLKKMRKNAHRRGDRLPTKKGLEIKREKEVRKKLRQKKKKLERKIEREKKAEEKRLAQEEKEQEEHEEMLREREIQMANKADDKIIRELEKKLHMTKKKGKKKIPQSFAAEGLDYLLDVLEGSGKDGDDAFTNEDSNSKNLDNSDQEELDESDEIMEEEFEGDSEDGGDEEGEEFEESDQESESEDILDEEEEKQEDEDDVDNVNDFQKKKKNINLSSKEKEIKDDSKNLMKEDIYGRTFDSSGQEVSKAYVPPALRTSSSEDMKVKRKIQGLVNRLGETNKLKISVEIEQVYRENSRAIVTEALTSSIISSCLQKSQVAQKSISDYIELLAIISSSIGFEISAMFLQTVAEKWIELCKDSDEEDKKLLNCTQIICALYNLKLLKSPLVLDLLGHICSSNQLFHVEVILIIVTQCGFILRKDDPIGLKNVINLVKEKSVQLIDENKGGYSRTEFMMDCLLAVRNNDVRKLPNYDEELIPNVLKAYKNILKQRNLLQANPLNVRLEDITEADKRGKWWLVGAAWTGDKSTKDVEKEKITKSKFSNKVMKLAVKLRMNTDIRKQIFCSMFSASDAEDAVRQMLSLANTAAHKRELINVPLDVLLRSKKNDWFVLSVLKSLSNFDRKYNIILSAAVREKICQEHDKDDTYKRLAFLLNELLLNDVLRLNILKELNFTQLNPRLEKILIDLLKKICSLEHRKILNIFSRATDKIVNYGLQYFTRAKLADSIDEEIILLIENGLKMGLKKKKL</sequence>
<evidence type="ECO:0000259" key="2">
    <source>
        <dbReference type="SMART" id="SM00543"/>
    </source>
</evidence>
<dbReference type="InterPro" id="IPR016024">
    <property type="entry name" value="ARM-type_fold"/>
</dbReference>
<evidence type="ECO:0000256" key="1">
    <source>
        <dbReference type="SAM" id="MobiDB-lite"/>
    </source>
</evidence>
<dbReference type="GO" id="GO:0003723">
    <property type="term" value="F:RNA binding"/>
    <property type="evidence" value="ECO:0007669"/>
    <property type="project" value="InterPro"/>
</dbReference>
<feature type="region of interest" description="Disordered" evidence="1">
    <location>
        <begin position="25"/>
        <end position="134"/>
    </location>
</feature>
<dbReference type="GO" id="GO:0005730">
    <property type="term" value="C:nucleolus"/>
    <property type="evidence" value="ECO:0007669"/>
    <property type="project" value="TreeGrafter"/>
</dbReference>
<dbReference type="AlphaFoldDB" id="A0A7I8WAS0"/>
<proteinExistence type="predicted"/>
<accession>A0A7I8WAS0</accession>
<dbReference type="InterPro" id="IPR003890">
    <property type="entry name" value="MIF4G-like_typ-3"/>
</dbReference>
<dbReference type="GO" id="GO:0042274">
    <property type="term" value="P:ribosomal small subunit biogenesis"/>
    <property type="evidence" value="ECO:0007669"/>
    <property type="project" value="TreeGrafter"/>
</dbReference>
<feature type="region of interest" description="Disordered" evidence="1">
    <location>
        <begin position="173"/>
        <end position="262"/>
    </location>
</feature>
<evidence type="ECO:0000313" key="4">
    <source>
        <dbReference type="Proteomes" id="UP000549394"/>
    </source>
</evidence>
<feature type="compositionally biased region" description="Acidic residues" evidence="1">
    <location>
        <begin position="197"/>
        <end position="256"/>
    </location>
</feature>
<dbReference type="Proteomes" id="UP000549394">
    <property type="component" value="Unassembled WGS sequence"/>
</dbReference>
<feature type="compositionally biased region" description="Basic residues" evidence="1">
    <location>
        <begin position="44"/>
        <end position="66"/>
    </location>
</feature>
<keyword evidence="4" id="KW-1185">Reference proteome</keyword>
<gene>
    <name evidence="3" type="ORF">DGYR_LOCUS12651</name>
</gene>
<dbReference type="PANTHER" id="PTHR18034">
    <property type="entry name" value="CELL CYCLE CONTROL PROTEIN CWF22-RELATED"/>
    <property type="match status" value="1"/>
</dbReference>
<evidence type="ECO:0000313" key="3">
    <source>
        <dbReference type="EMBL" id="CAD5125240.1"/>
    </source>
</evidence>
<reference evidence="3 4" key="1">
    <citation type="submission" date="2020-08" db="EMBL/GenBank/DDBJ databases">
        <authorList>
            <person name="Hejnol A."/>
        </authorList>
    </citation>
    <scope>NUCLEOTIDE SEQUENCE [LARGE SCALE GENOMIC DNA]</scope>
</reference>
<dbReference type="OrthoDB" id="10260961at2759"/>
<protein>
    <submittedName>
        <fullName evidence="3">DgyrCDS13482</fullName>
    </submittedName>
</protein>
<dbReference type="SMART" id="SM00543">
    <property type="entry name" value="MIF4G"/>
    <property type="match status" value="1"/>
</dbReference>
<dbReference type="PANTHER" id="PTHR18034:SF4">
    <property type="entry name" value="NUCLEOLAR MIF4G DOMAIN-CONTAINING PROTEIN 1"/>
    <property type="match status" value="1"/>
</dbReference>
<dbReference type="EMBL" id="CAJFCJ010000025">
    <property type="protein sequence ID" value="CAD5125240.1"/>
    <property type="molecule type" value="Genomic_DNA"/>
</dbReference>
<comment type="caution">
    <text evidence="3">The sequence shown here is derived from an EMBL/GenBank/DDBJ whole genome shotgun (WGS) entry which is preliminary data.</text>
</comment>
<organism evidence="3 4">
    <name type="scientific">Dimorphilus gyrociliatus</name>
    <dbReference type="NCBI Taxonomy" id="2664684"/>
    <lineage>
        <taxon>Eukaryota</taxon>
        <taxon>Metazoa</taxon>
        <taxon>Spiralia</taxon>
        <taxon>Lophotrochozoa</taxon>
        <taxon>Annelida</taxon>
        <taxon>Polychaeta</taxon>
        <taxon>Polychaeta incertae sedis</taxon>
        <taxon>Dinophilidae</taxon>
        <taxon>Dimorphilus</taxon>
    </lineage>
</organism>
<dbReference type="SUPFAM" id="SSF48371">
    <property type="entry name" value="ARM repeat"/>
    <property type="match status" value="1"/>
</dbReference>
<dbReference type="Gene3D" id="1.25.40.180">
    <property type="match status" value="1"/>
</dbReference>
<name>A0A7I8WAS0_9ANNE</name>